<dbReference type="SUPFAM" id="SSF50494">
    <property type="entry name" value="Trypsin-like serine proteases"/>
    <property type="match status" value="1"/>
</dbReference>
<evidence type="ECO:0000256" key="1">
    <source>
        <dbReference type="SAM" id="MobiDB-lite"/>
    </source>
</evidence>
<dbReference type="Gene3D" id="2.40.10.10">
    <property type="entry name" value="Trypsin-like serine proteases"/>
    <property type="match status" value="1"/>
</dbReference>
<proteinExistence type="predicted"/>
<dbReference type="KEGG" id="xbv:XBW1_4182"/>
<accession>A0A0B6XED8</accession>
<organism evidence="3 4">
    <name type="scientific">Xenorhabdus bovienii</name>
    <name type="common">Xenorhabdus nematophila subsp. bovienii</name>
    <dbReference type="NCBI Taxonomy" id="40576"/>
    <lineage>
        <taxon>Bacteria</taxon>
        <taxon>Pseudomonadati</taxon>
        <taxon>Pseudomonadota</taxon>
        <taxon>Gammaproteobacteria</taxon>
        <taxon>Enterobacterales</taxon>
        <taxon>Morganellaceae</taxon>
        <taxon>Xenorhabdus</taxon>
    </lineage>
</organism>
<dbReference type="EMBL" id="FO818637">
    <property type="protein sequence ID" value="CDM91531.1"/>
    <property type="molecule type" value="Genomic_DNA"/>
</dbReference>
<dbReference type="Proteomes" id="UP000032930">
    <property type="component" value="Chromosome"/>
</dbReference>
<dbReference type="InterPro" id="IPR009003">
    <property type="entry name" value="Peptidase_S1_PA"/>
</dbReference>
<name>A0A0B6XED8_XENBV</name>
<evidence type="ECO:0000313" key="3">
    <source>
        <dbReference type="EMBL" id="CDM91531.1"/>
    </source>
</evidence>
<evidence type="ECO:0000259" key="2">
    <source>
        <dbReference type="SMART" id="SM00020"/>
    </source>
</evidence>
<dbReference type="InterPro" id="IPR043504">
    <property type="entry name" value="Peptidase_S1_PA_chymotrypsin"/>
</dbReference>
<reference evidence="3 4" key="1">
    <citation type="submission" date="2014-02" db="EMBL/GenBank/DDBJ databases">
        <authorList>
            <person name="Genoscope - CEA"/>
        </authorList>
    </citation>
    <scope>NUCLEOTIDE SEQUENCE [LARGE SCALE GENOMIC DNA]</scope>
    <source>
        <strain evidence="3 4">CS03</strain>
    </source>
</reference>
<dbReference type="InterPro" id="IPR001254">
    <property type="entry name" value="Trypsin_dom"/>
</dbReference>
<gene>
    <name evidence="3" type="ORF">XBW1_4182</name>
</gene>
<evidence type="ECO:0000313" key="4">
    <source>
        <dbReference type="Proteomes" id="UP000032930"/>
    </source>
</evidence>
<feature type="compositionally biased region" description="Polar residues" evidence="1">
    <location>
        <begin position="1"/>
        <end position="16"/>
    </location>
</feature>
<dbReference type="SMART" id="SM00020">
    <property type="entry name" value="Tryp_SPc"/>
    <property type="match status" value="1"/>
</dbReference>
<dbReference type="RefSeq" id="WP_046337554.1">
    <property type="nucleotide sequence ID" value="NZ_CAWMEF010000001.1"/>
</dbReference>
<feature type="domain" description="Peptidase S1" evidence="2">
    <location>
        <begin position="26"/>
        <end position="254"/>
    </location>
</feature>
<protein>
    <recommendedName>
        <fullName evidence="2">Peptidase S1 domain-containing protein</fullName>
    </recommendedName>
</protein>
<dbReference type="Pfam" id="PF00089">
    <property type="entry name" value="Trypsin"/>
    <property type="match status" value="1"/>
</dbReference>
<dbReference type="GO" id="GO:0006508">
    <property type="term" value="P:proteolysis"/>
    <property type="evidence" value="ECO:0007669"/>
    <property type="project" value="InterPro"/>
</dbReference>
<sequence>MNSNYNDMGLPSSRNNPVEKASPGVFVSRGPDAPHIPWVVKIIRQERDEHGAVYPDYVHSSTGFLVSDMWLLTARHAVEQGGRPVRPEDVSVRGFYRTQEPGTPVYQVTLQIDAIEFSPNGGDIAALRLTAPYRLNDYAPVNLLHSAQGMIGIRVRLYAYAGENNYRLGTAFGTVSRVYPDPQYPPTQQLLVHYDVGQGSGVSEAGDSGGPVLLGYPIDIGPRSYEMVVGLHVAGQPLQAEGYFVLLSDHRDFIEPLLMPQVIASMSESNYQLVTALHLLNNCSYFKRLAREPSSREAVLSDDAGTTPTSCNAFDSYRFFYKKASDGDSWDNATAYGVDISGQYQIYELPMDPPFKARLHSDSELWDITALPVGPGGWNGKVFGAGKNGKPLPGAQSNFFVRTTPTVSLPTNLTVSEQPGMPGMVKVSWKNSESPVSGTIKGYTLFSMPADQIPSSWAGCEGTSVAPTSYETTSVVIPVSTSSNYALLVLPAVGDGVVGTQENGTPYPGTYSGDQVTLIGPPVVRYQIPKGGGNMHIDLNSHGYGIMANVSFDDQNDYEWVWCKDKPDGNYSSVGNWSFTSGKKSSILIFGSPEKPARSADSGWYKLKVENAFGVVETKPVFVRIEPPPM</sequence>
<dbReference type="GO" id="GO:0004252">
    <property type="term" value="F:serine-type endopeptidase activity"/>
    <property type="evidence" value="ECO:0007669"/>
    <property type="project" value="InterPro"/>
</dbReference>
<dbReference type="AlphaFoldDB" id="A0A0B6XED8"/>
<feature type="region of interest" description="Disordered" evidence="1">
    <location>
        <begin position="1"/>
        <end position="26"/>
    </location>
</feature>